<organism evidence="6 7">
    <name type="scientific">Clytia hemisphaerica</name>
    <dbReference type="NCBI Taxonomy" id="252671"/>
    <lineage>
        <taxon>Eukaryota</taxon>
        <taxon>Metazoa</taxon>
        <taxon>Cnidaria</taxon>
        <taxon>Hydrozoa</taxon>
        <taxon>Hydroidolina</taxon>
        <taxon>Leptothecata</taxon>
        <taxon>Obeliida</taxon>
        <taxon>Clytiidae</taxon>
        <taxon>Clytia</taxon>
    </lineage>
</organism>
<dbReference type="InterPro" id="IPR053966">
    <property type="entry name" value="INTS1_INTS2-bd"/>
</dbReference>
<proteinExistence type="predicted"/>
<feature type="region of interest" description="Disordered" evidence="1">
    <location>
        <begin position="1"/>
        <end position="84"/>
    </location>
</feature>
<dbReference type="PANTHER" id="PTHR21224:SF1">
    <property type="entry name" value="INTEGRATOR COMPLEX SUBUNIT 1"/>
    <property type="match status" value="1"/>
</dbReference>
<dbReference type="Proteomes" id="UP000594262">
    <property type="component" value="Unplaced"/>
</dbReference>
<dbReference type="InterPro" id="IPR022145">
    <property type="entry name" value="INTS1_RPB2-bd"/>
</dbReference>
<evidence type="ECO:0000313" key="6">
    <source>
        <dbReference type="EnsemblMetazoa" id="CLYHEMP007580.1"/>
    </source>
</evidence>
<dbReference type="OrthoDB" id="19938at2759"/>
<keyword evidence="7" id="KW-1185">Reference proteome</keyword>
<name>A0A7M5V814_9CNID</name>
<feature type="region of interest" description="Disordered" evidence="1">
    <location>
        <begin position="1568"/>
        <end position="1604"/>
    </location>
</feature>
<dbReference type="Pfam" id="PF12432">
    <property type="entry name" value="INTS1_RP2B-bd"/>
    <property type="match status" value="1"/>
</dbReference>
<evidence type="ECO:0000259" key="5">
    <source>
        <dbReference type="Pfam" id="PF22929"/>
    </source>
</evidence>
<dbReference type="Pfam" id="PF22929">
    <property type="entry name" value="INTS1_INTS2-bd"/>
    <property type="match status" value="1"/>
</dbReference>
<feature type="domain" description="Integrator complex subunit 1 R3" evidence="3">
    <location>
        <begin position="1806"/>
        <end position="1967"/>
    </location>
</feature>
<feature type="domain" description="Integrator complex subunit 1 R4" evidence="4">
    <location>
        <begin position="2009"/>
        <end position="2108"/>
    </location>
</feature>
<feature type="domain" description="Integrator complex subunit 1 INTS2-binding" evidence="5">
    <location>
        <begin position="950"/>
        <end position="1266"/>
    </location>
</feature>
<feature type="region of interest" description="Disordered" evidence="1">
    <location>
        <begin position="1668"/>
        <end position="1699"/>
    </location>
</feature>
<dbReference type="GeneID" id="136808622"/>
<evidence type="ECO:0000259" key="3">
    <source>
        <dbReference type="Pfam" id="PF22927"/>
    </source>
</evidence>
<accession>A0A7M5V814</accession>
<dbReference type="InterPro" id="IPR053964">
    <property type="entry name" value="INT1_R3"/>
</dbReference>
<dbReference type="RefSeq" id="XP_066921263.1">
    <property type="nucleotide sequence ID" value="XM_067065162.1"/>
</dbReference>
<evidence type="ECO:0008006" key="8">
    <source>
        <dbReference type="Google" id="ProtNLM"/>
    </source>
</evidence>
<feature type="domain" description="Integrator complex subunit 1 RPB2-binding" evidence="2">
    <location>
        <begin position="319"/>
        <end position="470"/>
    </location>
</feature>
<dbReference type="Pfam" id="PF22928">
    <property type="entry name" value="INTS1_R4"/>
    <property type="match status" value="1"/>
</dbReference>
<dbReference type="InterPro" id="IPR038902">
    <property type="entry name" value="INTS1"/>
</dbReference>
<dbReference type="InterPro" id="IPR053965">
    <property type="entry name" value="INTS1_R4"/>
</dbReference>
<dbReference type="Pfam" id="PF22927">
    <property type="entry name" value="INT1_R3"/>
    <property type="match status" value="1"/>
</dbReference>
<dbReference type="PANTHER" id="PTHR21224">
    <property type="entry name" value="INTEGRATOR COMPLEX SUBUNIT 1"/>
    <property type="match status" value="1"/>
</dbReference>
<sequence>MDKPKLAPGPKPRVKRTALPPPGDFIALGSKNPSGKPRPNESDLTKPLPPGIRKPNLGSVSHVTTGSKRKDLSPVNPVAAKQSRTFSPSFNRKEKSLDVHQILPTVKLIDAPAIELEETVLAAVKKEDQDQIDGLICNAIKLLKNNRLKPEPMLYLTFMNLAKSNPAIFSSKKIVEHLLQFLKRENTLGTVKPKPNTLLSIMTCNILLHSFQKEDIWPQSFMKVYVDDALADRSWVDNENNKDFVQNITTVFGTTIPKKPNVSKGNQDGSATVVPMETGTGGEKKCVEEKIMEDLGISIECDEPALIRNRYMTQKDESAIQNHILDVVKEQLNKRQMIDSVSRNTLRFLTSVCGYVEVRLHASQRMETWLQNPKLTRPAQELLMSVVLNCNTHSEYDVEVISNLVKMRLKSKPNHYINCMKELLSKHPDNLSTTMRRVIYNELSQQRNPNNMAILSVMFSYAPQQSAQHLSSVFQELLCNREDYLRAIRALFREIVRSLKYDINTVEFCRGLMQERREASFLELEQIYKDRILVSIIDLITMACFLCVSPTVKELASAVTKDEKRDYTALKNFQQKIALIQQDTVWFFHTKVKFLYNCNDKEFVLGLFRVLFLDPAETYNQRDNWPPESEKNLLMQLVTEVPLMEDTLLRLHMLGLSPEIALPCDRAMEIIEKLVFRSAVLSSIGRPGLAVERLDAVKMLLSLAAYTYPKEITLPPGYEPPNLAITLLYWRAWSILLVISALNPTTIGIYVWENYPTARCMMEMLITGCYDFPPFASSGMTLDDARNKELQMARSEKDEIIVFEGHLAAATSGQVITESTSRLISQLISLDPTGPARQPPANYMKQLKSLNEKYQLGKLLCQCRSPDFLLSIIESQGSSKSMPWLADLVQSSESSLNALPLQCLCEFLLMGHNSMDKQTNKQKSIKSKVAGRLQDLLFGTEATEDSVSSLVQYFVNRWSSPSLKDRDASVFAFKTIILHHKKTKTQSVSSESEMETEIPINDPFHWMHQKLLTFPFFGSVLPDIINAMTKALRVEMDPCRIRAYINFLSQHQTPSTLPSIVDSLSNLITGRTAVIDLVLSEATPKALEAYKCLLQITATYVQTQQQLDDKSGPDLIQWMDGPYAGKSAILPLPLLRACVQLLTYKSLLSGGMDTSFDFLHRVFVPFNRMNIHHDVLFDASLKKKLLRCGEAQFAREVLVASTVVETLSFIQMPAIPKAINLMVLERLDDFSNTQPKMIELSTPNKERLIRLVECLRPPHENIGNSFLGLLKNSITLPETDQTHNASVVIPRISVISSAPKQQRSVTRSPVHFDENEISTTLLEAFDGTSKISKPYLTLKQQLSKENITKQNGTLAIKVLHSINELCKQQSFKTHFCNNRESCILVRILSSSNVKNSDTFVRFLENLSRDAAQNKSMENLLNNLFKNLSIENKEKAADKTPRQCMEELLDQSVIKIPSLKQFLNALKAACYQDLNKDQLAQVGIHIFNSQRSMFQDFLKVLCQHSKSQRDDGLCVEVMIQIMRNSSNGIVSGIIVDWLCRVDPEILQLNPMLLREFLFTRNEKQIDGPIKTEDLSKQPIKTESSSKEPIKIDVNSSEPINDEKEQPISEENKCVAYLTSVMAHEIRGCTLQDCIQWMFSSTKSLERFNATSCLDFTTTLLNNPRLWQGRDNKHQHQQQADHNKPCDENNQHNEEESPLTLTMSQTHQLMHIILMELSSAMSNPSSDQITTLMEKRLSLLLNVAKNKTHLQKAVNLIKATKKFPEDVLACFLQYLYMKKPTLSNLSNELFKGHYDNPLVLPMENKMEMDLIIHRLILTISEPDDSPEFKETFQSVSTLHRRIASQHPFAFVRQLPLLLSLLKGKNRLTANNFKWTNQLTLCNHVFEMFHFLREHVFSSQKICENLITDFVDVFLDLIYAPCLQNNDVAAFVEKLSNFMMYYASFNGKEAGLLLKKHDAAFKELQYDFPNFIELTNLVSFMKSFDENAHAHFTLVKSTMEIWSESKLKSYRKRLSTDHHKQDLEAVLMELKKASKIHAELLHHFIEELSLLVFSDDERIRELSHELIINSYQKKPSDANNLIDLYTKCVNSNKLDILLSAAKFAPQGLLLCSDRVDSLLLHLYKKAVTSHPELDVPLRDLVSNLSCDYQS</sequence>
<evidence type="ECO:0000256" key="1">
    <source>
        <dbReference type="SAM" id="MobiDB-lite"/>
    </source>
</evidence>
<dbReference type="GO" id="GO:0032039">
    <property type="term" value="C:integrator complex"/>
    <property type="evidence" value="ECO:0007669"/>
    <property type="project" value="InterPro"/>
</dbReference>
<feature type="compositionally biased region" description="Basic and acidic residues" evidence="1">
    <location>
        <begin position="1668"/>
        <end position="1693"/>
    </location>
</feature>
<protein>
    <recommendedName>
        <fullName evidence="8">Integrator complex subunit 1</fullName>
    </recommendedName>
</protein>
<evidence type="ECO:0000259" key="2">
    <source>
        <dbReference type="Pfam" id="PF12432"/>
    </source>
</evidence>
<evidence type="ECO:0000313" key="7">
    <source>
        <dbReference type="Proteomes" id="UP000594262"/>
    </source>
</evidence>
<evidence type="ECO:0000259" key="4">
    <source>
        <dbReference type="Pfam" id="PF22928"/>
    </source>
</evidence>
<dbReference type="EnsemblMetazoa" id="CLYHEMT007580.1">
    <property type="protein sequence ID" value="CLYHEMP007580.1"/>
    <property type="gene ID" value="CLYHEMG007580"/>
</dbReference>
<reference evidence="6" key="1">
    <citation type="submission" date="2021-01" db="UniProtKB">
        <authorList>
            <consortium name="EnsemblMetazoa"/>
        </authorList>
    </citation>
    <scope>IDENTIFICATION</scope>
</reference>
<dbReference type="GO" id="GO:0034474">
    <property type="term" value="P:U2 snRNA 3'-end processing"/>
    <property type="evidence" value="ECO:0007669"/>
    <property type="project" value="InterPro"/>
</dbReference>
<feature type="region of interest" description="Disordered" evidence="1">
    <location>
        <begin position="260"/>
        <end position="279"/>
    </location>
</feature>